<keyword evidence="3" id="KW-1185">Reference proteome</keyword>
<evidence type="ECO:0000313" key="3">
    <source>
        <dbReference type="Proteomes" id="UP000674318"/>
    </source>
</evidence>
<sequence length="2555" mass="280102">MQQMVITYVLSGLANIADVSPSDVHTSLLSGNVRVNNLSLRTETMNKILPLRIEEGTVPELEVQIPNPSTTAPMEVKVWQARLLLQLDLSSPRLDRTPEQVMCGITDYSILGTALSEPADVSVELQSPVSEPERGTFDFSSADSDMDEEEFASCASDGDFSDSDSVCSGGSSSSSGSSFAFSTSAEESKTTGPAKQGASWIGYLYSRAAQSVEWIWRRQLRITFTDLTLVYPCDGREGINLEIRVDSLVVTVEPPQTRGPEQMKIVRTQIGGASVFANAKDTRSRVMIIEALSIDTTTVYETDTERIVRKNMAFSFNGTSTLMADEATLLALLKCHLSRQTRLSVPPYCLPFSSLRARSSMWPYVKHCVLQGLRDYKQRYNFNASHLHFYAHARERYVQLLNDCHRRQSVEDRRQELADAEQDLRYVDVILFLRRLVQAKYLASNSAPVEAEAVAEMEPLVVSSTHFEWKLVRVILPARNTLLVRNTALVFRRRETLFTIASISLDSDGVLQTMAALSASTVKPSSELHGSVVDKETSLIYVHLRENSASSEVRVSLQRVSLTGSMKGALRCLMPVAEALHRIGEQERCGAGVRGGEPKSPTLTPPRCVMKPSTTTVAVHYVSVQIDDFHFLFDHFSATSVKAPGIPGRLGCTLRQCYLRHKDTYVLTPFEVCMTARGGVSVSRIALEVSRETWTVWRRNAHSLSLLLNKLRRSATAGGAQRSSDAGASPGVNLDALKAMLKVFQWCPVSSCPPLEVEGVVVDFHPLDCTVALHRIATQTVAESSRGPYGTHVTLRHARAECCYTSRLGLFMELEEGMRVGMTTEPAKALVVSIPSLHITGRRGKDVVEVAPLLDIRCVGAVMNETVKYGSIASVSVAGGVQLANVDFVYQTDPTVTPLSDRPCLTSKIEVTVKVEALDADQLSAVPSRAVAFALGEVYNFVCDEIVSEEGYRTFFSCFSDVEVQLVMQECVVRCGNLGGHTTSGKEMFLSLCRHTVSEERGAAQSLQEPPPIAIHESFPISIRNDIKRLSMDIDVSAVSVYLSMPATTSSSSVEVVMSAMHWQIPLGKMPFWCAEAQEIPPVPQKLALESMRIVSRLDRTNTALSPVVDASLSVLTMETFSGNGAAAGVPSALSFSRDFQLSPPESDHGSCASSTEEQGQTIQVSLRRWSVEVDFSGSLSDFGKLQSMAGAIMSVAQCFTHRLVLRESVSATEFEMDDCGDIFLDAPTQMLLVEDCVFRALSIDRHVVVCPGTSAVFRRCVFAYPGGADLIRASDQSSFFLCEECSVEGEATSVAVAYPISTTVPNVESRPGAAVGGALTPWRRLQVTVDEGCAAIGLDTSSRIVLTQRALALTYKRKTRRSFFKLHNSEVRVDYTDLEQRLPVLTKTSIEVELAQHLPHHSCSASCSVTCGEVTIPLLFSELSAVQTRLKLLTNFSVAESTTAAGAGAQGCASAADIPAPRYIVPPPSTAAEQLQCFPYDSWKVLFSLSLIPVTVRLPAGMTVARVTFSNAFMWSKREPFAEAQLEARIALHDMALWEWPQQCFKTIVSNPVFVGLQGRMPSYRNATLTASVSTVEAAVSTDQLKLMRYALSGKGAAATVSAYDTNEITGRPNTSLRALRWKNHADVALQARSGQGTIVCVPASLQVAGEVSSRGPHTPNVLAPLSIEEIDATAVDHVERDVALTEVSGASLAQGHSAPLFVSRKTVILADKRRFHVTSTLDRDMAHTVCVRTLVQIQNDTPLPLVITAGSESARVVEPFDLSCVPEAMLHRPDLSVAVTLTTAGVLTLREPLLPEFMPAADFYQLCHQQGFVAADIAREFISQLDGSSTFMVTAFELQGPVLLLRFRSARPHVVNDTVYPLRIAAVNSCGETLASEYVLAGEKAYFLNLPPTAAVRGDLQLFVEDDIYQARVDEALFDRVAARADRNLVMTHQAHPRRYFFELNLSVDSRGPAGEYGVAVTASYQCLVKNCTTFDLFFTTDDGDSVGTMGTRGLPASSESGAVGYVPSNLVLRIKPKAAALSEAFEIDGCGEGCVIQCDHAPQPSAFSATYFLLRSFSATPTRRLAELLPPVVFRNCHAHHTLCVKHLVRQVSVDRTLEETVFEVRPQSDYSYYTLSKYGFTNDLLFAWRRNAEGPATDPGDFSFVVETDLAPGTTWSGFVFIGATHHQVDISKGSLYETAYVTVSPAMLPKLKVVNYSSIAFRDVDRYQVAFPRPSRNNKYLILTSAEGVVHTVDLFQEESFELEVGVTVQAIRCGGDRCCVVLSSQQVFTTTPKSWAEEVHGSVNIQTNGVSLRLRDASAVPLHFYWRSLVANVMWTHTISVQCSLSGICLENNYEGRRQQVAEPFDAEVSLREMRCTSRDVYLKGFYLALQPLTITVPEVLLYQLQTIATRCRVDTPFDLLAWVREPTTVAHLRYAPVTMPQHLHIGSAGIGDTPLELTWDRSIRPPQDFFLGGSALAKLIPSLHHAMLVLPKFQLRNISRVTLTELIGRIRQILIMEVVKQIPKMVTTVGLFKKNSSLLEKLTSTFSSFLFRSSAETDTTDDGGSALI</sequence>
<feature type="compositionally biased region" description="Low complexity" evidence="1">
    <location>
        <begin position="152"/>
        <end position="180"/>
    </location>
</feature>
<dbReference type="RefSeq" id="XP_067759453.1">
    <property type="nucleotide sequence ID" value="XM_067902432.1"/>
</dbReference>
<name>A0A836LK44_9TRYP</name>
<dbReference type="EMBL" id="JAFJZO010000007">
    <property type="protein sequence ID" value="KAG5510981.1"/>
    <property type="molecule type" value="Genomic_DNA"/>
</dbReference>
<accession>A0A836LK44</accession>
<protein>
    <submittedName>
        <fullName evidence="2">Uncharacterized protein</fullName>
    </submittedName>
</protein>
<organism evidence="2 3">
    <name type="scientific">Porcisia hertigi</name>
    <dbReference type="NCBI Taxonomy" id="2761500"/>
    <lineage>
        <taxon>Eukaryota</taxon>
        <taxon>Discoba</taxon>
        <taxon>Euglenozoa</taxon>
        <taxon>Kinetoplastea</taxon>
        <taxon>Metakinetoplastina</taxon>
        <taxon>Trypanosomatida</taxon>
        <taxon>Trypanosomatidae</taxon>
        <taxon>Leishmaniinae</taxon>
        <taxon>Porcisia</taxon>
    </lineage>
</organism>
<dbReference type="OrthoDB" id="271287at2759"/>
<comment type="caution">
    <text evidence="2">The sequence shown here is derived from an EMBL/GenBank/DDBJ whole genome shotgun (WGS) entry which is preliminary data.</text>
</comment>
<gene>
    <name evidence="2" type="ORF">JKF63_06483</name>
</gene>
<dbReference type="Proteomes" id="UP000674318">
    <property type="component" value="Unassembled WGS sequence"/>
</dbReference>
<dbReference type="GeneID" id="94292509"/>
<proteinExistence type="predicted"/>
<evidence type="ECO:0000313" key="2">
    <source>
        <dbReference type="EMBL" id="KAG5510981.1"/>
    </source>
</evidence>
<dbReference type="KEGG" id="phet:94292509"/>
<reference evidence="2 3" key="1">
    <citation type="submission" date="2021-02" db="EMBL/GenBank/DDBJ databases">
        <title>Porcisia hertigi Genome sequencing and assembly.</title>
        <authorList>
            <person name="Almutairi H."/>
            <person name="Gatherer D."/>
        </authorList>
    </citation>
    <scope>NUCLEOTIDE SEQUENCE [LARGE SCALE GENOMIC DNA]</scope>
    <source>
        <strain evidence="2 3">C119</strain>
    </source>
</reference>
<feature type="region of interest" description="Disordered" evidence="1">
    <location>
        <begin position="122"/>
        <end position="180"/>
    </location>
</feature>
<evidence type="ECO:0000256" key="1">
    <source>
        <dbReference type="SAM" id="MobiDB-lite"/>
    </source>
</evidence>